<reference evidence="2" key="3">
    <citation type="submission" date="2025-08" db="UniProtKB">
        <authorList>
            <consortium name="Ensembl"/>
        </authorList>
    </citation>
    <scope>IDENTIFICATION</scope>
</reference>
<feature type="compositionally biased region" description="Low complexity" evidence="1">
    <location>
        <begin position="95"/>
        <end position="107"/>
    </location>
</feature>
<reference evidence="2" key="2">
    <citation type="journal article" date="2008" name="Genome Biol.">
        <title>Improved genome assembly and evidence-based global gene model set for the chordate Ciona intestinalis: new insight into intron and operon populations.</title>
        <authorList>
            <person name="Satou Y."/>
            <person name="Mineta K."/>
            <person name="Ogasawara M."/>
            <person name="Sasakura Y."/>
            <person name="Shoguchi E."/>
            <person name="Ueno K."/>
            <person name="Yamada L."/>
            <person name="Matsumoto J."/>
            <person name="Wasserscheid J."/>
            <person name="Dewar K."/>
            <person name="Wiley G.B."/>
            <person name="Macmil S.L."/>
            <person name="Roe B.A."/>
            <person name="Zeller R.W."/>
            <person name="Hastings K.E."/>
            <person name="Lemaire P."/>
            <person name="Lindquist E."/>
            <person name="Endo T."/>
            <person name="Hotta K."/>
            <person name="Inaba K."/>
        </authorList>
    </citation>
    <scope>NUCLEOTIDE SEQUENCE [LARGE SCALE GENOMIC DNA]</scope>
    <source>
        <strain evidence="2">wild type</strain>
    </source>
</reference>
<dbReference type="AlphaFoldDB" id="H2XL26"/>
<reference evidence="3" key="1">
    <citation type="journal article" date="2002" name="Science">
        <title>The draft genome of Ciona intestinalis: insights into chordate and vertebrate origins.</title>
        <authorList>
            <person name="Dehal P."/>
            <person name="Satou Y."/>
            <person name="Campbell R.K."/>
            <person name="Chapman J."/>
            <person name="Degnan B."/>
            <person name="De Tomaso A."/>
            <person name="Davidson B."/>
            <person name="Di Gregorio A."/>
            <person name="Gelpke M."/>
            <person name="Goodstein D.M."/>
            <person name="Harafuji N."/>
            <person name="Hastings K.E."/>
            <person name="Ho I."/>
            <person name="Hotta K."/>
            <person name="Huang W."/>
            <person name="Kawashima T."/>
            <person name="Lemaire P."/>
            <person name="Martinez D."/>
            <person name="Meinertzhagen I.A."/>
            <person name="Necula S."/>
            <person name="Nonaka M."/>
            <person name="Putnam N."/>
            <person name="Rash S."/>
            <person name="Saiga H."/>
            <person name="Satake M."/>
            <person name="Terry A."/>
            <person name="Yamada L."/>
            <person name="Wang H.G."/>
            <person name="Awazu S."/>
            <person name="Azumi K."/>
            <person name="Boore J."/>
            <person name="Branno M."/>
            <person name="Chin-Bow S."/>
            <person name="DeSantis R."/>
            <person name="Doyle S."/>
            <person name="Francino P."/>
            <person name="Keys D.N."/>
            <person name="Haga S."/>
            <person name="Hayashi H."/>
            <person name="Hino K."/>
            <person name="Imai K.S."/>
            <person name="Inaba K."/>
            <person name="Kano S."/>
            <person name="Kobayashi K."/>
            <person name="Kobayashi M."/>
            <person name="Lee B.I."/>
            <person name="Makabe K.W."/>
            <person name="Manohar C."/>
            <person name="Matassi G."/>
            <person name="Medina M."/>
            <person name="Mochizuki Y."/>
            <person name="Mount S."/>
            <person name="Morishita T."/>
            <person name="Miura S."/>
            <person name="Nakayama A."/>
            <person name="Nishizaka S."/>
            <person name="Nomoto H."/>
            <person name="Ohta F."/>
            <person name="Oishi K."/>
            <person name="Rigoutsos I."/>
            <person name="Sano M."/>
            <person name="Sasaki A."/>
            <person name="Sasakura Y."/>
            <person name="Shoguchi E."/>
            <person name="Shin-i T."/>
            <person name="Spagnuolo A."/>
            <person name="Stainier D."/>
            <person name="Suzuki M.M."/>
            <person name="Tassy O."/>
            <person name="Takatori N."/>
            <person name="Tokuoka M."/>
            <person name="Yagi K."/>
            <person name="Yoshizaki F."/>
            <person name="Wada S."/>
            <person name="Zhang C."/>
            <person name="Hyatt P.D."/>
            <person name="Larimer F."/>
            <person name="Detter C."/>
            <person name="Doggett N."/>
            <person name="Glavina T."/>
            <person name="Hawkins T."/>
            <person name="Richardson P."/>
            <person name="Lucas S."/>
            <person name="Kohara Y."/>
            <person name="Levine M."/>
            <person name="Satoh N."/>
            <person name="Rokhsar D.S."/>
        </authorList>
    </citation>
    <scope>NUCLEOTIDE SEQUENCE [LARGE SCALE GENOMIC DNA]</scope>
</reference>
<dbReference type="InParanoid" id="H2XL26"/>
<organism evidence="2 3">
    <name type="scientific">Ciona intestinalis</name>
    <name type="common">Transparent sea squirt</name>
    <name type="synonym">Ascidia intestinalis</name>
    <dbReference type="NCBI Taxonomy" id="7719"/>
    <lineage>
        <taxon>Eukaryota</taxon>
        <taxon>Metazoa</taxon>
        <taxon>Chordata</taxon>
        <taxon>Tunicata</taxon>
        <taxon>Ascidiacea</taxon>
        <taxon>Phlebobranchia</taxon>
        <taxon>Cionidae</taxon>
        <taxon>Ciona</taxon>
    </lineage>
</organism>
<dbReference type="Proteomes" id="UP000008144">
    <property type="component" value="Chromosome 9"/>
</dbReference>
<sequence>MTLLDVTSPAMTSAPPSLKSNILQHYDVNKTSCDVMPACVTSFNINNEAYKSEFRNGTPDSSPDLDFRFNPKFSFRKSNGEQPMLRHHDVKTDTSSSETSNRNNSNNQVDIESLDEMSRNGSDSGGSPPATVGKRSQPPKKRKLFREAEADVTSDGSAADTSPSAFKPRPPRAANSSEILRQMYAAFGSPGGVAEHLTRFHKNLDESVTNGRSPATDTQ</sequence>
<reference evidence="2" key="4">
    <citation type="submission" date="2025-09" db="UniProtKB">
        <authorList>
            <consortium name="Ensembl"/>
        </authorList>
    </citation>
    <scope>IDENTIFICATION</scope>
</reference>
<evidence type="ECO:0000256" key="1">
    <source>
        <dbReference type="SAM" id="MobiDB-lite"/>
    </source>
</evidence>
<protein>
    <submittedName>
        <fullName evidence="2">Uncharacterized protein</fullName>
    </submittedName>
</protein>
<evidence type="ECO:0000313" key="3">
    <source>
        <dbReference type="Proteomes" id="UP000008144"/>
    </source>
</evidence>
<dbReference type="EMBL" id="EAAA01002835">
    <property type="status" value="NOT_ANNOTATED_CDS"/>
    <property type="molecule type" value="Genomic_DNA"/>
</dbReference>
<accession>H2XL26</accession>
<name>H2XL26_CIOIN</name>
<feature type="region of interest" description="Disordered" evidence="1">
    <location>
        <begin position="73"/>
        <end position="177"/>
    </location>
</feature>
<dbReference type="Ensembl" id="ENSCINT00000036357.1">
    <property type="protein sequence ID" value="ENSCINP00000030358.1"/>
    <property type="gene ID" value="ENSCING00000021980.1"/>
</dbReference>
<dbReference type="HOGENOM" id="CLU_1264082_0_0_1"/>
<proteinExistence type="predicted"/>
<keyword evidence="3" id="KW-1185">Reference proteome</keyword>
<evidence type="ECO:0000313" key="2">
    <source>
        <dbReference type="Ensembl" id="ENSCINP00000030358.1"/>
    </source>
</evidence>
<feature type="compositionally biased region" description="Polar residues" evidence="1">
    <location>
        <begin position="154"/>
        <end position="164"/>
    </location>
</feature>